<name>U3P602_LEIXC</name>
<evidence type="ECO:0000313" key="3">
    <source>
        <dbReference type="Proteomes" id="UP000016743"/>
    </source>
</evidence>
<sequence>MLKSDRSTVTPSIARLGWLLLSRKPSWIIQIVLNLTAEIVVFLVPPTMVTARSAGEEFGGLPIAPFWIVVFSARAPM</sequence>
<organism evidence="2 3">
    <name type="scientific">Leifsonia xyli subsp. cynodontis DSM 46306</name>
    <dbReference type="NCBI Taxonomy" id="1389489"/>
    <lineage>
        <taxon>Bacteria</taxon>
        <taxon>Bacillati</taxon>
        <taxon>Actinomycetota</taxon>
        <taxon>Actinomycetes</taxon>
        <taxon>Micrococcales</taxon>
        <taxon>Microbacteriaceae</taxon>
        <taxon>Leifsonia</taxon>
    </lineage>
</organism>
<dbReference type="RefSeq" id="WP_021754682.1">
    <property type="nucleotide sequence ID" value="NC_022438.1"/>
</dbReference>
<proteinExistence type="predicted"/>
<protein>
    <submittedName>
        <fullName evidence="2">Uncharacterized protein</fullName>
    </submittedName>
</protein>
<evidence type="ECO:0000313" key="2">
    <source>
        <dbReference type="EMBL" id="AGW41236.1"/>
    </source>
</evidence>
<keyword evidence="1" id="KW-1133">Transmembrane helix</keyword>
<accession>U3P602</accession>
<evidence type="ECO:0000256" key="1">
    <source>
        <dbReference type="SAM" id="Phobius"/>
    </source>
</evidence>
<dbReference type="EMBL" id="CP006734">
    <property type="protein sequence ID" value="AGW41236.1"/>
    <property type="molecule type" value="Genomic_DNA"/>
</dbReference>
<keyword evidence="3" id="KW-1185">Reference proteome</keyword>
<feature type="transmembrane region" description="Helical" evidence="1">
    <location>
        <begin position="27"/>
        <end position="46"/>
    </location>
</feature>
<dbReference type="KEGG" id="lxy:O159_11480"/>
<gene>
    <name evidence="2" type="ORF">O159_11480</name>
</gene>
<keyword evidence="1" id="KW-0472">Membrane</keyword>
<keyword evidence="1" id="KW-0812">Transmembrane</keyword>
<reference evidence="2 3" key="1">
    <citation type="journal article" date="2013" name="Genome Announc.">
        <title>Complete Genome Sequence of Leifsonia xyli subsp. cynodontis Strain DSM46306, a Gram-Positive Bacterial Pathogen of Grasses.</title>
        <authorList>
            <person name="Monteiro-Vitorello C.B."/>
            <person name="Zerillo M.M."/>
            <person name="Van Sluys M.A."/>
            <person name="Camargo L.E."/>
            <person name="Kitajima J.P."/>
        </authorList>
    </citation>
    <scope>NUCLEOTIDE SEQUENCE [LARGE SCALE GENOMIC DNA]</scope>
    <source>
        <strain evidence="2 3">DSM 46306</strain>
    </source>
</reference>
<dbReference type="Proteomes" id="UP000016743">
    <property type="component" value="Chromosome"/>
</dbReference>
<dbReference type="AlphaFoldDB" id="U3P602"/>
<dbReference type="HOGENOM" id="CLU_2633736_0_0_11"/>